<keyword evidence="1" id="KW-0812">Transmembrane</keyword>
<dbReference type="Proteomes" id="UP000240811">
    <property type="component" value="Unassembled WGS sequence"/>
</dbReference>
<evidence type="ECO:0000313" key="4">
    <source>
        <dbReference type="Proteomes" id="UP000240811"/>
    </source>
</evidence>
<evidence type="ECO:0000259" key="2">
    <source>
        <dbReference type="Pfam" id="PF09976"/>
    </source>
</evidence>
<proteinExistence type="predicted"/>
<feature type="transmembrane region" description="Helical" evidence="1">
    <location>
        <begin position="21"/>
        <end position="42"/>
    </location>
</feature>
<feature type="domain" description="Ancillary SecYEG translocon subunit/Cell division coordinator CpoB TPR" evidence="2">
    <location>
        <begin position="27"/>
        <end position="205"/>
    </location>
</feature>
<sequence length="222" mass="24264">MAPTKDKRSIKKMVCKIGTCRYALATSVFILVILSIATWFYLRNPYDAATEDIVADSFANAIGLFEKNQLDESNLAFDKISSQGDKPYSFLSSMYSASILVKKNDFRGAATKFLAVANDDSIPSIIRDLANISAMQLLVDNMPYDDISKILHKFSNPSSPMHYSAAQTLGLAELKAGNIQKAKSIFEAIANDVRASIGFSNTSKMILSNIAASNQGDKIIIK</sequence>
<organism evidence="3 4">
    <name type="scientific">Candidatus Liberibacter europaeus</name>
    <dbReference type="NCBI Taxonomy" id="744859"/>
    <lineage>
        <taxon>Bacteria</taxon>
        <taxon>Pseudomonadati</taxon>
        <taxon>Pseudomonadota</taxon>
        <taxon>Alphaproteobacteria</taxon>
        <taxon>Hyphomicrobiales</taxon>
        <taxon>Rhizobiaceae</taxon>
        <taxon>Liberibacter</taxon>
    </lineage>
</organism>
<keyword evidence="1" id="KW-0472">Membrane</keyword>
<name>A0A2T4VYQ7_9HYPH</name>
<dbReference type="Pfam" id="PF09976">
    <property type="entry name" value="TPR_21"/>
    <property type="match status" value="1"/>
</dbReference>
<dbReference type="EMBL" id="PSQJ01000001">
    <property type="protein sequence ID" value="PTL86924.1"/>
    <property type="molecule type" value="Genomic_DNA"/>
</dbReference>
<reference evidence="4" key="1">
    <citation type="submission" date="2018-02" db="EMBL/GenBank/DDBJ databases">
        <title>Genome sequence of Candidatus Liberibacter europaeus.</title>
        <authorList>
            <person name="Frampton R.A."/>
            <person name="Thompson S.M."/>
            <person name="David C."/>
            <person name="Addison S.M."/>
            <person name="Smith G.R."/>
        </authorList>
    </citation>
    <scope>NUCLEOTIDE SEQUENCE [LARGE SCALE GENOMIC DNA]</scope>
</reference>
<evidence type="ECO:0000313" key="3">
    <source>
        <dbReference type="EMBL" id="PTL86924.1"/>
    </source>
</evidence>
<comment type="caution">
    <text evidence="3">The sequence shown here is derived from an EMBL/GenBank/DDBJ whole genome shotgun (WGS) entry which is preliminary data.</text>
</comment>
<evidence type="ECO:0000256" key="1">
    <source>
        <dbReference type="SAM" id="Phobius"/>
    </source>
</evidence>
<protein>
    <recommendedName>
        <fullName evidence="2">Ancillary SecYEG translocon subunit/Cell division coordinator CpoB TPR domain-containing protein</fullName>
    </recommendedName>
</protein>
<keyword evidence="1" id="KW-1133">Transmembrane helix</keyword>
<dbReference type="AlphaFoldDB" id="A0A2T4VYQ7"/>
<dbReference type="InterPro" id="IPR018704">
    <property type="entry name" value="SecYEG/CpoB_TPR"/>
</dbReference>
<accession>A0A2T4VYQ7</accession>
<gene>
    <name evidence="3" type="ORF">C4617_00430</name>
</gene>